<dbReference type="NCBIfam" id="NF037959">
    <property type="entry name" value="MFS_SpdSyn"/>
    <property type="match status" value="1"/>
</dbReference>
<keyword evidence="3 6" id="KW-0808">Transferase</keyword>
<dbReference type="PATRIC" id="fig|1619313.3.peg.800"/>
<comment type="subunit">
    <text evidence="6">Homodimer or homotetramer.</text>
</comment>
<dbReference type="PANTHER" id="PTHR11558:SF11">
    <property type="entry name" value="SPERMIDINE SYNTHASE"/>
    <property type="match status" value="1"/>
</dbReference>
<dbReference type="GO" id="GO:0005829">
    <property type="term" value="C:cytosol"/>
    <property type="evidence" value="ECO:0007669"/>
    <property type="project" value="TreeGrafter"/>
</dbReference>
<keyword evidence="2" id="KW-0963">Cytoplasm</keyword>
<dbReference type="Gene3D" id="2.30.140.10">
    <property type="entry name" value="Spermidine synthase, tetramerisation domain"/>
    <property type="match status" value="1"/>
</dbReference>
<feature type="binding site" evidence="6">
    <location>
        <position position="33"/>
    </location>
    <ligand>
        <name>S-methyl-5'-thioadenosine</name>
        <dbReference type="ChEBI" id="CHEBI:17509"/>
    </ligand>
</feature>
<dbReference type="PROSITE" id="PS51006">
    <property type="entry name" value="PABS_2"/>
    <property type="match status" value="1"/>
</dbReference>
<evidence type="ECO:0000256" key="5">
    <source>
        <dbReference type="ARBA" id="ARBA00023115"/>
    </source>
</evidence>
<dbReference type="HAMAP" id="MF_00198">
    <property type="entry name" value="Spermidine_synth"/>
    <property type="match status" value="1"/>
</dbReference>
<feature type="active site" description="Proton acceptor" evidence="6 7">
    <location>
        <position position="158"/>
    </location>
</feature>
<dbReference type="KEGG" id="ege:EM595_0769"/>
<reference evidence="12" key="1">
    <citation type="submission" date="2015-11" db="EMBL/GenBank/DDBJ databases">
        <authorList>
            <person name="Blom J."/>
        </authorList>
    </citation>
    <scope>NUCLEOTIDE SEQUENCE [LARGE SCALE GENOMIC DNA]</scope>
</reference>
<feature type="domain" description="PABS" evidence="10">
    <location>
        <begin position="5"/>
        <end position="238"/>
    </location>
</feature>
<dbReference type="AlphaFoldDB" id="A0A0U5E7A0"/>
<comment type="function">
    <text evidence="6">Catalyzes the irreversible transfer of a propylamine group from the amino donor S-adenosylmethioninamine (decarboxy-AdoMet) to putrescine (1,4-diaminobutane) to yield spermidine.</text>
</comment>
<comment type="catalytic activity">
    <reaction evidence="6 9">
        <text>S-adenosyl 3-(methylsulfanyl)propylamine + putrescine = S-methyl-5'-thioadenosine + spermidine + H(+)</text>
        <dbReference type="Rhea" id="RHEA:12721"/>
        <dbReference type="ChEBI" id="CHEBI:15378"/>
        <dbReference type="ChEBI" id="CHEBI:17509"/>
        <dbReference type="ChEBI" id="CHEBI:57443"/>
        <dbReference type="ChEBI" id="CHEBI:57834"/>
        <dbReference type="ChEBI" id="CHEBI:326268"/>
        <dbReference type="EC" id="2.5.1.16"/>
    </reaction>
</comment>
<dbReference type="PANTHER" id="PTHR11558">
    <property type="entry name" value="SPERMIDINE/SPERMINE SYNTHASE"/>
    <property type="match status" value="1"/>
</dbReference>
<dbReference type="InterPro" id="IPR029063">
    <property type="entry name" value="SAM-dependent_MTases_sf"/>
</dbReference>
<feature type="binding site" evidence="6">
    <location>
        <position position="108"/>
    </location>
    <ligand>
        <name>S-methyl-5'-thioadenosine</name>
        <dbReference type="ChEBI" id="CHEBI:17509"/>
    </ligand>
</feature>
<dbReference type="FunFam" id="3.40.50.150:FF:000026">
    <property type="entry name" value="Polyamine aminopropyltransferase"/>
    <property type="match status" value="1"/>
</dbReference>
<keyword evidence="12" id="KW-1185">Reference proteome</keyword>
<evidence type="ECO:0000256" key="7">
    <source>
        <dbReference type="PROSITE-ProRule" id="PRU00354"/>
    </source>
</evidence>
<dbReference type="FunFam" id="2.30.140.10:FF:000002">
    <property type="entry name" value="Polyamine aminopropyltransferase"/>
    <property type="match status" value="1"/>
</dbReference>
<dbReference type="Pfam" id="PF01564">
    <property type="entry name" value="Spermine_synth"/>
    <property type="match status" value="1"/>
</dbReference>
<protein>
    <recommendedName>
        <fullName evidence="6">Polyamine aminopropyltransferase</fullName>
    </recommendedName>
    <alternativeName>
        <fullName evidence="6">Putrescine aminopropyltransferase</fullName>
        <shortName evidence="6">PAPT</shortName>
    </alternativeName>
    <alternativeName>
        <fullName evidence="6">Spermidine synthase</fullName>
        <shortName evidence="6">SPDS</shortName>
        <shortName evidence="6">SPDSY</shortName>
        <ecNumber evidence="6">2.5.1.16</ecNumber>
    </alternativeName>
</protein>
<proteinExistence type="inferred from homology"/>
<dbReference type="OrthoDB" id="9793120at2"/>
<sequence length="287" mass="31990">MTQNEMWFETLHPGFGQYFTVDDVLYREKTAHQDLIIFQNAAFGRVMALDGVVQTTERDEFIYHEMMTHVPLLAHGAAKKVLIIGGGDGAMLREVSRHTAIEQITMVEIDAGVVTFCKQYLPNHSAGAYDDPRFNLVIDDGVNFVTQTDEKFDVIISDCTDPVGPGESLFTSEFYAGCKRALNENGIFVAQNGVCFLQQDEALNSHRKLSHYFSDVSFYQAAIPTYYGGIMTFAWASDNPALRQLDAAILQHRFTAAGLNCRYYNAAIHTGSFALPQYLLNALADQA</sequence>
<dbReference type="NCBIfam" id="NF002010">
    <property type="entry name" value="PRK00811.1"/>
    <property type="match status" value="1"/>
</dbReference>
<evidence type="ECO:0000256" key="3">
    <source>
        <dbReference type="ARBA" id="ARBA00022679"/>
    </source>
</evidence>
<dbReference type="InterPro" id="IPR030373">
    <property type="entry name" value="PABS_CS"/>
</dbReference>
<dbReference type="InterPro" id="IPR037163">
    <property type="entry name" value="Spermidine_synt_N_sf"/>
</dbReference>
<dbReference type="EMBL" id="LN907827">
    <property type="protein sequence ID" value="CUU23005.1"/>
    <property type="molecule type" value="Genomic_DNA"/>
</dbReference>
<dbReference type="UniPathway" id="UPA00248">
    <property type="reaction ID" value="UER00314"/>
</dbReference>
<evidence type="ECO:0000259" key="10">
    <source>
        <dbReference type="PROSITE" id="PS51006"/>
    </source>
</evidence>
<dbReference type="EC" id="2.5.1.16" evidence="6"/>
<feature type="binding site" evidence="6">
    <location>
        <position position="64"/>
    </location>
    <ligand>
        <name>spermidine</name>
        <dbReference type="ChEBI" id="CHEBI:57834"/>
    </ligand>
</feature>
<dbReference type="Gene3D" id="3.40.50.150">
    <property type="entry name" value="Vaccinia Virus protein VP39"/>
    <property type="match status" value="1"/>
</dbReference>
<evidence type="ECO:0000313" key="12">
    <source>
        <dbReference type="Proteomes" id="UP000059419"/>
    </source>
</evidence>
<organism evidence="11 12">
    <name type="scientific">Duffyella gerundensis</name>
    <dbReference type="NCBI Taxonomy" id="1619313"/>
    <lineage>
        <taxon>Bacteria</taxon>
        <taxon>Pseudomonadati</taxon>
        <taxon>Pseudomonadota</taxon>
        <taxon>Gammaproteobacteria</taxon>
        <taxon>Enterobacterales</taxon>
        <taxon>Erwiniaceae</taxon>
        <taxon>Duffyella</taxon>
    </lineage>
</organism>
<evidence type="ECO:0000256" key="2">
    <source>
        <dbReference type="ARBA" id="ARBA00022490"/>
    </source>
</evidence>
<evidence type="ECO:0000256" key="6">
    <source>
        <dbReference type="HAMAP-Rule" id="MF_00198"/>
    </source>
</evidence>
<name>A0A0U5E7A0_9GAMM</name>
<dbReference type="NCBIfam" id="TIGR00417">
    <property type="entry name" value="speE"/>
    <property type="match status" value="1"/>
</dbReference>
<dbReference type="Proteomes" id="UP000059419">
    <property type="component" value="Chromosome 1"/>
</dbReference>
<feature type="binding site" evidence="6">
    <location>
        <begin position="158"/>
        <end position="161"/>
    </location>
    <ligand>
        <name>spermidine</name>
        <dbReference type="ChEBI" id="CHEBI:57834"/>
    </ligand>
</feature>
<dbReference type="InterPro" id="IPR030374">
    <property type="entry name" value="PABS"/>
</dbReference>
<gene>
    <name evidence="6 11" type="primary">speE</name>
    <name evidence="11" type="ORF">EM595_0769</name>
</gene>
<feature type="binding site" evidence="6">
    <location>
        <position position="165"/>
    </location>
    <ligand>
        <name>S-methyl-5'-thioadenosine</name>
        <dbReference type="ChEBI" id="CHEBI:17509"/>
    </ligand>
</feature>
<dbReference type="CDD" id="cd02440">
    <property type="entry name" value="AdoMet_MTases"/>
    <property type="match status" value="1"/>
</dbReference>
<evidence type="ECO:0000313" key="11">
    <source>
        <dbReference type="EMBL" id="CUU23005.1"/>
    </source>
</evidence>
<dbReference type="InterPro" id="IPR035246">
    <property type="entry name" value="Spermidine_synt_N"/>
</dbReference>
<evidence type="ECO:0000256" key="9">
    <source>
        <dbReference type="RuleBase" id="RU003837"/>
    </source>
</evidence>
<feature type="binding site" evidence="6">
    <location>
        <position position="88"/>
    </location>
    <ligand>
        <name>spermidine</name>
        <dbReference type="ChEBI" id="CHEBI:57834"/>
    </ligand>
</feature>
<comment type="similarity">
    <text evidence="1 6 8">Belongs to the spermidine/spermine synthase family.</text>
</comment>
<dbReference type="PROSITE" id="PS01330">
    <property type="entry name" value="PABS_1"/>
    <property type="match status" value="1"/>
</dbReference>
<dbReference type="RefSeq" id="WP_067428026.1">
    <property type="nucleotide sequence ID" value="NZ_LN907827.1"/>
</dbReference>
<dbReference type="GO" id="GO:0004766">
    <property type="term" value="F:spermidine synthase activity"/>
    <property type="evidence" value="ECO:0007669"/>
    <property type="project" value="UniProtKB-UniRule"/>
</dbReference>
<keyword evidence="4 6" id="KW-0745">Spermidine biosynthesis</keyword>
<evidence type="ECO:0000256" key="4">
    <source>
        <dbReference type="ARBA" id="ARBA00023066"/>
    </source>
</evidence>
<dbReference type="Pfam" id="PF17284">
    <property type="entry name" value="Spermine_synt_N"/>
    <property type="match status" value="1"/>
</dbReference>
<evidence type="ECO:0000256" key="1">
    <source>
        <dbReference type="ARBA" id="ARBA00007867"/>
    </source>
</evidence>
<dbReference type="STRING" id="1619313.EM595_0769"/>
<dbReference type="GO" id="GO:0008295">
    <property type="term" value="P:spermidine biosynthetic process"/>
    <property type="evidence" value="ECO:0007669"/>
    <property type="project" value="UniProtKB-UniRule"/>
</dbReference>
<comment type="pathway">
    <text evidence="6">Amine and polyamine biosynthesis; spermidine biosynthesis; spermidine from putrescine: step 1/1.</text>
</comment>
<feature type="binding site" evidence="6">
    <location>
        <begin position="140"/>
        <end position="141"/>
    </location>
    <ligand>
        <name>S-methyl-5'-thioadenosine</name>
        <dbReference type="ChEBI" id="CHEBI:17509"/>
    </ligand>
</feature>
<keyword evidence="5 6" id="KW-0620">Polyamine biosynthesis</keyword>
<evidence type="ECO:0000256" key="8">
    <source>
        <dbReference type="RuleBase" id="RU003836"/>
    </source>
</evidence>
<dbReference type="InterPro" id="IPR001045">
    <property type="entry name" value="Spermi_synthase"/>
</dbReference>
<accession>A0A0U5E7A0</accession>
<dbReference type="SUPFAM" id="SSF53335">
    <property type="entry name" value="S-adenosyl-L-methionine-dependent methyltransferases"/>
    <property type="match status" value="1"/>
</dbReference>